<proteinExistence type="predicted"/>
<dbReference type="Proteomes" id="UP000183649">
    <property type="component" value="Unassembled WGS sequence"/>
</dbReference>
<protein>
    <submittedName>
        <fullName evidence="1">Uncharacterized protein</fullName>
    </submittedName>
</protein>
<dbReference type="STRING" id="339866.GCA_001418255_00596"/>
<reference evidence="2" key="1">
    <citation type="submission" date="2015-08" db="EMBL/GenBank/DDBJ databases">
        <authorList>
            <person name="Varghese N."/>
        </authorList>
    </citation>
    <scope>NUCLEOTIDE SEQUENCE [LARGE SCALE GENOMIC DNA]</scope>
    <source>
        <strain evidence="2">DSM 18181</strain>
    </source>
</reference>
<keyword evidence="2" id="KW-1185">Reference proteome</keyword>
<gene>
    <name evidence="1" type="ORF">Ga0061069_10272</name>
</gene>
<dbReference type="RefSeq" id="WP_055449549.1">
    <property type="nucleotide sequence ID" value="NZ_CYHF01000002.1"/>
</dbReference>
<evidence type="ECO:0000313" key="2">
    <source>
        <dbReference type="Proteomes" id="UP000183649"/>
    </source>
</evidence>
<evidence type="ECO:0000313" key="1">
    <source>
        <dbReference type="EMBL" id="CUA94397.1"/>
    </source>
</evidence>
<sequence length="157" mass="16308">MPAVASTLRTAWFSMLMLLLGLMPFIHGHLGQPVQSGWHIHALSAVEEVQSSAQFDGLACLSSQHDSAAKPHGFALHAPEPSDVEPGTVIASTRLSQLRAAAIAAETPALPATLAATTALPAAQPARLAWLPASRQALPGARHGLPPPGQAPPLHRV</sequence>
<dbReference type="AlphaFoldDB" id="A0A0K6HTN9"/>
<dbReference type="OrthoDB" id="9955311at2"/>
<organism evidence="1 2">
    <name type="scientific">Thiomonas bhubaneswarensis</name>
    <dbReference type="NCBI Taxonomy" id="339866"/>
    <lineage>
        <taxon>Bacteria</taxon>
        <taxon>Pseudomonadati</taxon>
        <taxon>Pseudomonadota</taxon>
        <taxon>Betaproteobacteria</taxon>
        <taxon>Burkholderiales</taxon>
        <taxon>Thiomonas</taxon>
    </lineage>
</organism>
<dbReference type="EMBL" id="CYHF01000002">
    <property type="protein sequence ID" value="CUA94397.1"/>
    <property type="molecule type" value="Genomic_DNA"/>
</dbReference>
<accession>A0A0K6HTN9</accession>
<name>A0A0K6HTN9_9BURK</name>